<dbReference type="EMBL" id="MQWD01000001">
    <property type="protein sequence ID" value="PAP76567.1"/>
    <property type="molecule type" value="Genomic_DNA"/>
</dbReference>
<evidence type="ECO:0000259" key="2">
    <source>
        <dbReference type="Pfam" id="PF18962"/>
    </source>
</evidence>
<feature type="signal peptide" evidence="1">
    <location>
        <begin position="1"/>
        <end position="27"/>
    </location>
</feature>
<feature type="domain" description="Secretion system C-terminal sorting" evidence="2">
    <location>
        <begin position="633"/>
        <end position="704"/>
    </location>
</feature>
<protein>
    <recommendedName>
        <fullName evidence="2">Secretion system C-terminal sorting domain-containing protein</fullName>
    </recommendedName>
</protein>
<reference evidence="3 4" key="1">
    <citation type="submission" date="2016-11" db="EMBL/GenBank/DDBJ databases">
        <title>Study of marine rhodopsin-containing bacteria.</title>
        <authorList>
            <person name="Yoshizawa S."/>
            <person name="Kumagai Y."/>
            <person name="Kogure K."/>
        </authorList>
    </citation>
    <scope>NUCLEOTIDE SEQUENCE [LARGE SCALE GENOMIC DNA]</scope>
    <source>
        <strain evidence="3 4">SAORIC-28</strain>
    </source>
</reference>
<evidence type="ECO:0000313" key="4">
    <source>
        <dbReference type="Proteomes" id="UP000216339"/>
    </source>
</evidence>
<name>A0A271IZR2_9BACT</name>
<proteinExistence type="predicted"/>
<dbReference type="OrthoDB" id="9759776at2"/>
<keyword evidence="1" id="KW-0732">Signal</keyword>
<dbReference type="Pfam" id="PF18962">
    <property type="entry name" value="Por_Secre_tail"/>
    <property type="match status" value="1"/>
</dbReference>
<feature type="chain" id="PRO_5012447853" description="Secretion system C-terminal sorting domain-containing protein" evidence="1">
    <location>
        <begin position="28"/>
        <end position="711"/>
    </location>
</feature>
<dbReference type="RefSeq" id="WP_095510224.1">
    <property type="nucleotide sequence ID" value="NZ_MQWD01000001.1"/>
</dbReference>
<sequence length="711" mass="75575">MRPTATHLGRWLGLAALAAVLATPALAQRTITLRMNSATQPDTIAADAALAGAQVRGQVASGTALPDGNTIDWNDNTTLIPENVGGDYWQIEFQIPDNEELKFKFFFGQSEPEGDLPGGWEAGGDQVIPAGTGDVALDLHYFEKVAGDQNYDWRPFEAGGDSVAVWFRTYIDTEDALSKGLDLDDGSLVVGVRGDNATGGSQDGGATTIDWGSTNIVLNRESDNPSSPGFKLFSGAVSYPASAIGSTQAYKFFFSDSDTDAGWENDIDGGNRTFTIPAQDSTLMWKFYSNSPANEGTAVTALVGFQVDVSPISSIGLYQVADDLVQVRGGFNGWDCPDDNQDDCLLQQIPGTPDFARQVPITAAPGGDPLPYKFYVDFRNADGTAQFQDAAGNDLDVGWEEPLDFGGGNRFFDFSGTEQTLDEQFFNGVRPGNVIADGQSVDLTFMVDMSEATMFEDAQGRAFDPAADTVSVQFEDVVWLLTQGYIPGGEDLVDTGSGGNLVNGFSLSDPDGDLVYTGTLTINGPTYNGIGYRYVFANDDDGLQAEGSGGFDAGRRRYRYITDVTADAFSFAKDTFRPAGPGVQAMPWEINPTGPFEPGDVQFSVPVGFVDEGLAVSIGDDPSRDGDLALGAVYPNPTTGLARVVVTAPAEAPVTVRVFDVTGRVVARVVEGAFVSGRPLDIDTRGLAAGLYLVRAESEAGVAIRSLTVVR</sequence>
<organism evidence="3 4">
    <name type="scientific">Rubrivirga marina</name>
    <dbReference type="NCBI Taxonomy" id="1196024"/>
    <lineage>
        <taxon>Bacteria</taxon>
        <taxon>Pseudomonadati</taxon>
        <taxon>Rhodothermota</taxon>
        <taxon>Rhodothermia</taxon>
        <taxon>Rhodothermales</taxon>
        <taxon>Rubricoccaceae</taxon>
        <taxon>Rubrivirga</taxon>
    </lineage>
</organism>
<dbReference type="NCBIfam" id="TIGR04183">
    <property type="entry name" value="Por_Secre_tail"/>
    <property type="match status" value="1"/>
</dbReference>
<dbReference type="Proteomes" id="UP000216339">
    <property type="component" value="Unassembled WGS sequence"/>
</dbReference>
<gene>
    <name evidence="3" type="ORF">BSZ37_08990</name>
</gene>
<accession>A0A271IZR2</accession>
<dbReference type="InterPro" id="IPR026444">
    <property type="entry name" value="Secre_tail"/>
</dbReference>
<evidence type="ECO:0000313" key="3">
    <source>
        <dbReference type="EMBL" id="PAP76567.1"/>
    </source>
</evidence>
<dbReference type="AlphaFoldDB" id="A0A271IZR2"/>
<comment type="caution">
    <text evidence="3">The sequence shown here is derived from an EMBL/GenBank/DDBJ whole genome shotgun (WGS) entry which is preliminary data.</text>
</comment>
<keyword evidence="4" id="KW-1185">Reference proteome</keyword>
<evidence type="ECO:0000256" key="1">
    <source>
        <dbReference type="SAM" id="SignalP"/>
    </source>
</evidence>